<dbReference type="AlphaFoldDB" id="A0A3A8ABG3"/>
<comment type="caution">
    <text evidence="2">The sequence shown here is derived from an EMBL/GenBank/DDBJ whole genome shotgun (WGS) entry which is preliminary data.</text>
</comment>
<dbReference type="Proteomes" id="UP000246132">
    <property type="component" value="Unassembled WGS sequence"/>
</dbReference>
<reference evidence="2 3" key="1">
    <citation type="journal article" date="2018" name="Int. J. Syst. Bacteriol.">
        <title>Oceaniradius stylonemae gen. nov., sp. nov., isolated from a red alga, Stylonema cornu-cervi.</title>
        <authorList>
            <person name="Jeong S."/>
        </authorList>
    </citation>
    <scope>NUCLEOTIDE SEQUENCE [LARGE SCALE GENOMIC DNA]</scope>
    <source>
        <strain evidence="2 3">StC1</strain>
    </source>
</reference>
<keyword evidence="3" id="KW-1185">Reference proteome</keyword>
<dbReference type="RefSeq" id="WP_109767307.1">
    <property type="nucleotide sequence ID" value="NZ_JASHJQ010000002.1"/>
</dbReference>
<accession>A0A3A8ABG3</accession>
<feature type="region of interest" description="Disordered" evidence="1">
    <location>
        <begin position="44"/>
        <end position="71"/>
    </location>
</feature>
<dbReference type="EMBL" id="QFWV02000006">
    <property type="protein sequence ID" value="RKF06678.1"/>
    <property type="molecule type" value="Genomic_DNA"/>
</dbReference>
<proteinExistence type="predicted"/>
<sequence length="71" mass="7657">MADIVAMASYRAAYERLQSKRRSDLLAKTGPATLLLFTGVRREPIGGKASSGAKGKDRSARRRAKAPATDH</sequence>
<protein>
    <submittedName>
        <fullName evidence="2">Uncharacterized protein</fullName>
    </submittedName>
</protein>
<evidence type="ECO:0000256" key="1">
    <source>
        <dbReference type="SAM" id="MobiDB-lite"/>
    </source>
</evidence>
<evidence type="ECO:0000313" key="2">
    <source>
        <dbReference type="EMBL" id="RKF06678.1"/>
    </source>
</evidence>
<organism evidence="2 3">
    <name type="scientific">Oceaniradius stylonematis</name>
    <dbReference type="NCBI Taxonomy" id="2184161"/>
    <lineage>
        <taxon>Bacteria</taxon>
        <taxon>Pseudomonadati</taxon>
        <taxon>Pseudomonadota</taxon>
        <taxon>Alphaproteobacteria</taxon>
        <taxon>Hyphomicrobiales</taxon>
        <taxon>Ahrensiaceae</taxon>
        <taxon>Oceaniradius</taxon>
    </lineage>
</organism>
<gene>
    <name evidence="2" type="ORF">DEM25_010535</name>
</gene>
<name>A0A3A8ABG3_9HYPH</name>
<evidence type="ECO:0000313" key="3">
    <source>
        <dbReference type="Proteomes" id="UP000246132"/>
    </source>
</evidence>